<reference evidence="2" key="1">
    <citation type="submission" date="2018-05" db="EMBL/GenBank/DDBJ databases">
        <authorList>
            <person name="Feng T."/>
        </authorList>
    </citation>
    <scope>NUCLEOTIDE SEQUENCE [LARGE SCALE GENOMIC DNA]</scope>
    <source>
        <strain evidence="2">S27</strain>
    </source>
</reference>
<keyword evidence="2" id="KW-1185">Reference proteome</keyword>
<dbReference type="Gene3D" id="3.90.180.10">
    <property type="entry name" value="Medium-chain alcohol dehydrogenases, catalytic domain"/>
    <property type="match status" value="1"/>
</dbReference>
<dbReference type="PANTHER" id="PTHR11695:SF294">
    <property type="entry name" value="RETICULON-4-INTERACTING PROTEIN 1, MITOCHONDRIAL"/>
    <property type="match status" value="1"/>
</dbReference>
<accession>A0A370N9N6</accession>
<dbReference type="PANTHER" id="PTHR11695">
    <property type="entry name" value="ALCOHOL DEHYDROGENASE RELATED"/>
    <property type="match status" value="1"/>
</dbReference>
<comment type="caution">
    <text evidence="1">The sequence shown here is derived from an EMBL/GenBank/DDBJ whole genome shotgun (WGS) entry which is preliminary data.</text>
</comment>
<dbReference type="EMBL" id="QHKS01000008">
    <property type="protein sequence ID" value="RDK02248.1"/>
    <property type="molecule type" value="Genomic_DNA"/>
</dbReference>
<dbReference type="AlphaFoldDB" id="A0A370N9N6"/>
<gene>
    <name evidence="1" type="ORF">DLM46_14885</name>
</gene>
<dbReference type="Gene3D" id="3.40.50.720">
    <property type="entry name" value="NAD(P)-binding Rossmann-like Domain"/>
    <property type="match status" value="1"/>
</dbReference>
<dbReference type="OrthoDB" id="9787435at2"/>
<dbReference type="Proteomes" id="UP000254875">
    <property type="component" value="Unassembled WGS sequence"/>
</dbReference>
<evidence type="ECO:0000313" key="2">
    <source>
        <dbReference type="Proteomes" id="UP000254875"/>
    </source>
</evidence>
<sequence>MRFHAFDEISQLVARHAKDEGRNATSIDSLMVGRYTFCSPSLHCPQSPTFGMVVQGRQSIELGGHVEHYGVGDYLFVSFDVPVAFRVMEASEEQPCLGLGMAMGGNTLEKSLQVLKPGGKLIGIAGPPDPDFAKQMGASWFLKTAMRFLSYRIRKAAGRRDVGYSFLFMRADGGQLAQIAKLVDVAAIRPVIDRIFPFESTQEALAYVETGRAKGKVVIKIR</sequence>
<evidence type="ECO:0000313" key="1">
    <source>
        <dbReference type="EMBL" id="RDK02248.1"/>
    </source>
</evidence>
<proteinExistence type="predicted"/>
<organism evidence="1 2">
    <name type="scientific">Paraburkholderia lacunae</name>
    <dbReference type="NCBI Taxonomy" id="2211104"/>
    <lineage>
        <taxon>Bacteria</taxon>
        <taxon>Pseudomonadati</taxon>
        <taxon>Pseudomonadota</taxon>
        <taxon>Betaproteobacteria</taxon>
        <taxon>Burkholderiales</taxon>
        <taxon>Burkholderiaceae</taxon>
        <taxon>Paraburkholderia</taxon>
    </lineage>
</organism>
<dbReference type="Pfam" id="PF13602">
    <property type="entry name" value="ADH_zinc_N_2"/>
    <property type="match status" value="1"/>
</dbReference>
<name>A0A370N9N6_9BURK</name>
<dbReference type="RefSeq" id="WP_115101503.1">
    <property type="nucleotide sequence ID" value="NZ_QHKS01000008.1"/>
</dbReference>
<dbReference type="InterPro" id="IPR050700">
    <property type="entry name" value="YIM1/Zinc_Alcohol_DH_Fams"/>
</dbReference>
<protein>
    <submittedName>
        <fullName evidence="1">Uncharacterized protein</fullName>
    </submittedName>
</protein>